<feature type="coiled-coil region" evidence="1">
    <location>
        <begin position="1229"/>
        <end position="1256"/>
    </location>
</feature>
<dbReference type="InterPro" id="IPR004252">
    <property type="entry name" value="Probable_transposase_24"/>
</dbReference>
<feature type="domain" description="DUF4218" evidence="5">
    <location>
        <begin position="687"/>
        <end position="751"/>
    </location>
</feature>
<comment type="caution">
    <text evidence="7">The sequence shown here is derived from an EMBL/GenBank/DDBJ whole genome shotgun (WGS) entry which is preliminary data.</text>
</comment>
<feature type="region of interest" description="Disordered" evidence="2">
    <location>
        <begin position="1061"/>
        <end position="1110"/>
    </location>
</feature>
<dbReference type="InterPro" id="IPR004264">
    <property type="entry name" value="Transposase_23"/>
</dbReference>
<dbReference type="InterPro" id="IPR025312">
    <property type="entry name" value="DUF4216"/>
</dbReference>
<dbReference type="InterPro" id="IPR029480">
    <property type="entry name" value="Transpos_assoc"/>
</dbReference>
<dbReference type="Pfam" id="PF13963">
    <property type="entry name" value="Transpos_assoc"/>
    <property type="match status" value="1"/>
</dbReference>
<accession>A0AA38WIP0</accession>
<proteinExistence type="predicted"/>
<dbReference type="Pfam" id="PF13960">
    <property type="entry name" value="DUF4218"/>
    <property type="match status" value="1"/>
</dbReference>
<feature type="domain" description="DUF4216" evidence="4">
    <location>
        <begin position="927"/>
        <end position="995"/>
    </location>
</feature>
<dbReference type="Pfam" id="PF03004">
    <property type="entry name" value="Transposase_24"/>
    <property type="match status" value="1"/>
</dbReference>
<dbReference type="PANTHER" id="PTHR10775">
    <property type="entry name" value="OS08G0208400 PROTEIN"/>
    <property type="match status" value="1"/>
</dbReference>
<protein>
    <recommendedName>
        <fullName evidence="9">Transposase</fullName>
    </recommendedName>
</protein>
<evidence type="ECO:0000259" key="4">
    <source>
        <dbReference type="Pfam" id="PF13952"/>
    </source>
</evidence>
<dbReference type="InterPro" id="IPR025452">
    <property type="entry name" value="DUF4218"/>
</dbReference>
<keyword evidence="8" id="KW-1185">Reference proteome</keyword>
<dbReference type="Proteomes" id="UP001172457">
    <property type="component" value="Chromosome 4"/>
</dbReference>
<sequence>MDNSWMSLSRVTIEYQKSLEEFLDIMLSNEGSNGQILCPCIKCGNEVWVNRGEARIHLICDGFFKGYRIPPSMSQPSSFPTSEPSSFPTFGPLDDMQGLVRDAFCLPDENTFEDGIGVEDEISSEPNEEAKKFYKLLEDAEKELYPGCKKFSVLSFIVRLLHSKCVGKCNDKGFTMLLDTLIEAFPDASIPKSLYEMKKIIKNLGLSYEKIDACPNDCMLYWKGNSKKTECDICHTSRYRQRESDVEDQETTSDNQNKIGAKVLRYFPLKPRLQRLFMSSKTAAFMRWHEESRTKDGCMRHPADSPAWKTFDFNYSSFAKEPRNVRLGLASDGFNPFRTMSVSHSTWPVVLMPYNLPPWMCMKQPYFMLSLLIPGPSAPGNNIDVYLEPLVEELKDLWDVGLETYDASTKNNFQMRACLLWTISDFPAYANLSGWSTKGQLACPSCHKHTKSQRLKHGKKYCFMGHRRFLPMKHVFRNDKKSFDGTVEHERPPRCLTGSDILHELDGYDINFGKLVKDNPKLPFNWKKKSIFFDLPYWKDNLLRHNLDVMHIEKNVCDSVVGTLMNLDGKTKDHIKARLDLQEMGIRPELHPKAQDNDKVYLPPACFSMDKNEKEIFCRVLKKVKVPDGYAANISRCVQLKPPKIFGLKSHDNHILMQQLLSLALRKVLPKHVRHPLMNLSRYYRQLCSKVLRPQDLIGLENMIAKTLCDLERIFPPSFFDVMVHLSVHLASEAKIAGPVHYRWMYPIERRSRNYDDGGTPDVLPIFSMPGRPVGAIETTRLDLETLAQAHLYVLFNCNKVDEFITEHLKTVRDQNRRLREHDVQRIHSETFATWFRNHVEELHIIGDQRITNELRVLANGPVEIVNKYKGFIVNGYRFHTKEVERKRKTQNSGVVLEAKTSSFSSARDNNPVVGDVTYYGVLNDIIELEYSVGKKVVLFKCDWISNGKRKREDENGFTLLNFQGSKPNNEPFILACQAQQVFYVADPIDKEWQVMIKTTARDTYDMTEQPCLEFDHVDTYLQSEVTSGFQLDENMDIDLIREGFNGVIVDKDINVLDGDEDPFDGIKVTNGTTSEQAPEDVTSLDSNHSINSPGDNGTPRKRVRGPTFMPKIWGRPEGDRIHVLFNEYGQPIDKDTTSSLSHFMGSLARSGKFCPVDTSWHRVKKAKKEILLQFIKDKFDLPPGSDDWLLKSFGKKVRNWRARIKEDFYDPSLSLQELKSAKPTRVRVDQWENLLEEWNKEESKKMSEINKKNRKNKKMMQVTGKKSYARVREELKESLSGREPSRMDLFVACFSKDGTTKNVEAANAIEQMKELNSQLPEGSVDEPGPEDIFSKVMGKDKDGRARMYGLGVRASDVWGLVPSRPACYRLAMQWKAACETMSNEVAEIKAMILEMRGTNQNASSASSAPVTSTHRPKLATKPQPLQVGIEVYLKSIINSREIVAKARVKSLDPNDLVGGEEIGPDWCEAHILVAIKKRERLVRPYDMFVTIEDAIGATIAWPCPFISVCFQDCNAL</sequence>
<evidence type="ECO:0000256" key="2">
    <source>
        <dbReference type="SAM" id="MobiDB-lite"/>
    </source>
</evidence>
<name>A0AA38WIP0_9ASTR</name>
<feature type="domain" description="Transposase Tnp1/En/Spm-like" evidence="3">
    <location>
        <begin position="1431"/>
        <end position="1496"/>
    </location>
</feature>
<evidence type="ECO:0000313" key="8">
    <source>
        <dbReference type="Proteomes" id="UP001172457"/>
    </source>
</evidence>
<evidence type="ECO:0000313" key="7">
    <source>
        <dbReference type="EMBL" id="KAJ9553730.1"/>
    </source>
</evidence>
<feature type="domain" description="Transposase-associated" evidence="6">
    <location>
        <begin position="4"/>
        <end position="68"/>
    </location>
</feature>
<dbReference type="EMBL" id="JARYMX010000004">
    <property type="protein sequence ID" value="KAJ9553730.1"/>
    <property type="molecule type" value="Genomic_DNA"/>
</dbReference>
<dbReference type="Pfam" id="PF13952">
    <property type="entry name" value="DUF4216"/>
    <property type="match status" value="1"/>
</dbReference>
<dbReference type="PANTHER" id="PTHR10775:SF182">
    <property type="entry name" value="TRANSPOSON, EN_SPM-LIKE, TRANSPOSASE-ASSOCIATED DOMAIN PROTEIN-RELATED"/>
    <property type="match status" value="1"/>
</dbReference>
<evidence type="ECO:0000256" key="1">
    <source>
        <dbReference type="SAM" id="Coils"/>
    </source>
</evidence>
<dbReference type="InterPro" id="IPR004242">
    <property type="entry name" value="Transposase_21"/>
</dbReference>
<feature type="compositionally biased region" description="Polar residues" evidence="2">
    <location>
        <begin position="1084"/>
        <end position="1096"/>
    </location>
</feature>
<reference evidence="7" key="1">
    <citation type="submission" date="2023-03" db="EMBL/GenBank/DDBJ databases">
        <title>Chromosome-scale reference genome and RAD-based genetic map of yellow starthistle (Centaurea solstitialis) reveal putative structural variation and QTLs associated with invader traits.</title>
        <authorList>
            <person name="Reatini B."/>
            <person name="Cang F.A."/>
            <person name="Jiang Q."/>
            <person name="Mckibben M.T.W."/>
            <person name="Barker M.S."/>
            <person name="Rieseberg L.H."/>
            <person name="Dlugosch K.M."/>
        </authorList>
    </citation>
    <scope>NUCLEOTIDE SEQUENCE</scope>
    <source>
        <strain evidence="7">CAN-66</strain>
        <tissue evidence="7">Leaf</tissue>
    </source>
</reference>
<gene>
    <name evidence="7" type="ORF">OSB04_017775</name>
</gene>
<evidence type="ECO:0000259" key="5">
    <source>
        <dbReference type="Pfam" id="PF13960"/>
    </source>
</evidence>
<keyword evidence="1" id="KW-0175">Coiled coil</keyword>
<evidence type="ECO:0008006" key="9">
    <source>
        <dbReference type="Google" id="ProtNLM"/>
    </source>
</evidence>
<dbReference type="Pfam" id="PF02992">
    <property type="entry name" value="Transposase_21"/>
    <property type="match status" value="1"/>
</dbReference>
<evidence type="ECO:0000259" key="6">
    <source>
        <dbReference type="Pfam" id="PF13963"/>
    </source>
</evidence>
<evidence type="ECO:0000259" key="3">
    <source>
        <dbReference type="Pfam" id="PF03017"/>
    </source>
</evidence>
<organism evidence="7 8">
    <name type="scientific">Centaurea solstitialis</name>
    <name type="common">yellow star-thistle</name>
    <dbReference type="NCBI Taxonomy" id="347529"/>
    <lineage>
        <taxon>Eukaryota</taxon>
        <taxon>Viridiplantae</taxon>
        <taxon>Streptophyta</taxon>
        <taxon>Embryophyta</taxon>
        <taxon>Tracheophyta</taxon>
        <taxon>Spermatophyta</taxon>
        <taxon>Magnoliopsida</taxon>
        <taxon>eudicotyledons</taxon>
        <taxon>Gunneridae</taxon>
        <taxon>Pentapetalae</taxon>
        <taxon>asterids</taxon>
        <taxon>campanulids</taxon>
        <taxon>Asterales</taxon>
        <taxon>Asteraceae</taxon>
        <taxon>Carduoideae</taxon>
        <taxon>Cardueae</taxon>
        <taxon>Centaureinae</taxon>
        <taxon>Centaurea</taxon>
    </lineage>
</organism>
<dbReference type="Pfam" id="PF03017">
    <property type="entry name" value="Transposase_23"/>
    <property type="match status" value="1"/>
</dbReference>